<evidence type="ECO:0000256" key="1">
    <source>
        <dbReference type="SAM" id="Phobius"/>
    </source>
</evidence>
<dbReference type="Proteomes" id="UP000603912">
    <property type="component" value="Unassembled WGS sequence"/>
</dbReference>
<gene>
    <name evidence="2" type="ORF">GCM10007036_16150</name>
</gene>
<name>A0A917I571_9HYPH</name>
<dbReference type="Pfam" id="PF07330">
    <property type="entry name" value="DUF1467"/>
    <property type="match status" value="1"/>
</dbReference>
<evidence type="ECO:0000313" key="3">
    <source>
        <dbReference type="Proteomes" id="UP000603912"/>
    </source>
</evidence>
<dbReference type="InterPro" id="IPR009935">
    <property type="entry name" value="DUF1467"/>
</dbReference>
<sequence length="76" mass="8376">MSITGGLALYFIIWWLTLFAVLPIGVRSQHEDGTVSDGTEPGAPMLPRMGFKLLLTTLLALPVFGLAWYVIVVVDW</sequence>
<feature type="transmembrane region" description="Helical" evidence="1">
    <location>
        <begin position="53"/>
        <end position="74"/>
    </location>
</feature>
<keyword evidence="1" id="KW-0472">Membrane</keyword>
<evidence type="ECO:0000313" key="2">
    <source>
        <dbReference type="EMBL" id="GGH15892.1"/>
    </source>
</evidence>
<dbReference type="AlphaFoldDB" id="A0A917I571"/>
<reference evidence="2" key="2">
    <citation type="submission" date="2020-09" db="EMBL/GenBank/DDBJ databases">
        <authorList>
            <person name="Sun Q."/>
            <person name="Zhou Y."/>
        </authorList>
    </citation>
    <scope>NUCLEOTIDE SEQUENCE</scope>
    <source>
        <strain evidence="2">CGMCC 1.12214</strain>
    </source>
</reference>
<feature type="transmembrane region" description="Helical" evidence="1">
    <location>
        <begin position="7"/>
        <end position="26"/>
    </location>
</feature>
<accession>A0A917I571</accession>
<organism evidence="2 3">
    <name type="scientific">Alsobacter metallidurans</name>
    <dbReference type="NCBI Taxonomy" id="340221"/>
    <lineage>
        <taxon>Bacteria</taxon>
        <taxon>Pseudomonadati</taxon>
        <taxon>Pseudomonadota</taxon>
        <taxon>Alphaproteobacteria</taxon>
        <taxon>Hyphomicrobiales</taxon>
        <taxon>Alsobacteraceae</taxon>
        <taxon>Alsobacter</taxon>
    </lineage>
</organism>
<reference evidence="2" key="1">
    <citation type="journal article" date="2014" name="Int. J. Syst. Evol. Microbiol.">
        <title>Complete genome sequence of Corynebacterium casei LMG S-19264T (=DSM 44701T), isolated from a smear-ripened cheese.</title>
        <authorList>
            <consortium name="US DOE Joint Genome Institute (JGI-PGF)"/>
            <person name="Walter F."/>
            <person name="Albersmeier A."/>
            <person name="Kalinowski J."/>
            <person name="Ruckert C."/>
        </authorList>
    </citation>
    <scope>NUCLEOTIDE SEQUENCE</scope>
    <source>
        <strain evidence="2">CGMCC 1.12214</strain>
    </source>
</reference>
<proteinExistence type="predicted"/>
<dbReference type="RefSeq" id="WP_188517134.1">
    <property type="nucleotide sequence ID" value="NZ_BMES01000001.1"/>
</dbReference>
<keyword evidence="1" id="KW-0812">Transmembrane</keyword>
<comment type="caution">
    <text evidence="2">The sequence shown here is derived from an EMBL/GenBank/DDBJ whole genome shotgun (WGS) entry which is preliminary data.</text>
</comment>
<dbReference type="EMBL" id="BMES01000001">
    <property type="protein sequence ID" value="GGH15892.1"/>
    <property type="molecule type" value="Genomic_DNA"/>
</dbReference>
<keyword evidence="1" id="KW-1133">Transmembrane helix</keyword>
<keyword evidence="3" id="KW-1185">Reference proteome</keyword>
<protein>
    <submittedName>
        <fullName evidence="2">Uncharacterized protein</fullName>
    </submittedName>
</protein>